<dbReference type="STRING" id="4795.A0A225UDJ7"/>
<dbReference type="AlphaFoldDB" id="A0A225UDJ7"/>
<comment type="caution">
    <text evidence="2">The sequence shown here is derived from an EMBL/GenBank/DDBJ whole genome shotgun (WGS) entry which is preliminary data.</text>
</comment>
<organism evidence="2 3">
    <name type="scientific">Phytophthora megakarya</name>
    <dbReference type="NCBI Taxonomy" id="4795"/>
    <lineage>
        <taxon>Eukaryota</taxon>
        <taxon>Sar</taxon>
        <taxon>Stramenopiles</taxon>
        <taxon>Oomycota</taxon>
        <taxon>Peronosporomycetes</taxon>
        <taxon>Peronosporales</taxon>
        <taxon>Peronosporaceae</taxon>
        <taxon>Phytophthora</taxon>
    </lineage>
</organism>
<keyword evidence="3" id="KW-1185">Reference proteome</keyword>
<evidence type="ECO:0000313" key="2">
    <source>
        <dbReference type="EMBL" id="OWY91125.1"/>
    </source>
</evidence>
<dbReference type="Proteomes" id="UP000198211">
    <property type="component" value="Unassembled WGS sequence"/>
</dbReference>
<feature type="non-terminal residue" evidence="2">
    <location>
        <position position="1"/>
    </location>
</feature>
<evidence type="ECO:0000313" key="3">
    <source>
        <dbReference type="Proteomes" id="UP000198211"/>
    </source>
</evidence>
<protein>
    <submittedName>
        <fullName evidence="2">Uncharacterized protein</fullName>
    </submittedName>
</protein>
<accession>A0A225UDJ7</accession>
<gene>
    <name evidence="2" type="ORF">PHMEG_00040427</name>
</gene>
<name>A0A225UDJ7_9STRA</name>
<feature type="region of interest" description="Disordered" evidence="1">
    <location>
        <begin position="72"/>
        <end position="108"/>
    </location>
</feature>
<evidence type="ECO:0000256" key="1">
    <source>
        <dbReference type="SAM" id="MobiDB-lite"/>
    </source>
</evidence>
<sequence>PAGYDNFLLTREDKVGNAESPAGYDNFLLTREDKVGNAESVIVHSSFLVSYHYPVALLDKVASDLDDQLAYEDQSEQPNAGATTTAAVRSTTASCGRRAPASSAKRRYATVGTTTNANDQRGRLVEWRRRRRRNLAGQYTLEYELYPDGRALTQWVSVGEYERLYRDERIVEDPQEEEVV</sequence>
<dbReference type="EMBL" id="NBNE01021003">
    <property type="protein sequence ID" value="OWY91125.1"/>
    <property type="molecule type" value="Genomic_DNA"/>
</dbReference>
<dbReference type="OrthoDB" id="413122at2759"/>
<feature type="compositionally biased region" description="Low complexity" evidence="1">
    <location>
        <begin position="80"/>
        <end position="93"/>
    </location>
</feature>
<reference evidence="3" key="1">
    <citation type="submission" date="2017-03" db="EMBL/GenBank/DDBJ databases">
        <title>Phytopthora megakarya and P. palmivora, two closely related causual agents of cacao black pod achieved similar genome size and gene model numbers by different mechanisms.</title>
        <authorList>
            <person name="Ali S."/>
            <person name="Shao J."/>
            <person name="Larry D.J."/>
            <person name="Kronmiller B."/>
            <person name="Shen D."/>
            <person name="Strem M.D."/>
            <person name="Melnick R.L."/>
            <person name="Guiltinan M.J."/>
            <person name="Tyler B.M."/>
            <person name="Meinhardt L.W."/>
            <person name="Bailey B.A."/>
        </authorList>
    </citation>
    <scope>NUCLEOTIDE SEQUENCE [LARGE SCALE GENOMIC DNA]</scope>
    <source>
        <strain evidence="3">zdho120</strain>
    </source>
</reference>
<proteinExistence type="predicted"/>